<dbReference type="PROSITE" id="PS50181">
    <property type="entry name" value="FBOX"/>
    <property type="match status" value="1"/>
</dbReference>
<reference evidence="3" key="1">
    <citation type="journal article" date="2022" name="New Phytol.">
        <title>Evolutionary transition to the ectomycorrhizal habit in the genomes of a hyperdiverse lineage of mushroom-forming fungi.</title>
        <authorList>
            <person name="Looney B."/>
            <person name="Miyauchi S."/>
            <person name="Morin E."/>
            <person name="Drula E."/>
            <person name="Courty P.E."/>
            <person name="Kohler A."/>
            <person name="Kuo A."/>
            <person name="LaButti K."/>
            <person name="Pangilinan J."/>
            <person name="Lipzen A."/>
            <person name="Riley R."/>
            <person name="Andreopoulos W."/>
            <person name="He G."/>
            <person name="Johnson J."/>
            <person name="Nolan M."/>
            <person name="Tritt A."/>
            <person name="Barry K.W."/>
            <person name="Grigoriev I.V."/>
            <person name="Nagy L.G."/>
            <person name="Hibbett D."/>
            <person name="Henrissat B."/>
            <person name="Matheny P.B."/>
            <person name="Labbe J."/>
            <person name="Martin F.M."/>
        </authorList>
    </citation>
    <scope>NUCLEOTIDE SEQUENCE</scope>
    <source>
        <strain evidence="3">BPL690</strain>
    </source>
</reference>
<dbReference type="Proteomes" id="UP001203297">
    <property type="component" value="Unassembled WGS sequence"/>
</dbReference>
<feature type="compositionally biased region" description="Acidic residues" evidence="1">
    <location>
        <begin position="306"/>
        <end position="315"/>
    </location>
</feature>
<organism evidence="3 4">
    <name type="scientific">Multifurca ochricompacta</name>
    <dbReference type="NCBI Taxonomy" id="376703"/>
    <lineage>
        <taxon>Eukaryota</taxon>
        <taxon>Fungi</taxon>
        <taxon>Dikarya</taxon>
        <taxon>Basidiomycota</taxon>
        <taxon>Agaricomycotina</taxon>
        <taxon>Agaricomycetes</taxon>
        <taxon>Russulales</taxon>
        <taxon>Russulaceae</taxon>
        <taxon>Multifurca</taxon>
    </lineage>
</organism>
<accession>A0AAD4QQC9</accession>
<dbReference type="SUPFAM" id="SSF81383">
    <property type="entry name" value="F-box domain"/>
    <property type="match status" value="1"/>
</dbReference>
<evidence type="ECO:0000259" key="2">
    <source>
        <dbReference type="PROSITE" id="PS50181"/>
    </source>
</evidence>
<feature type="region of interest" description="Disordered" evidence="1">
    <location>
        <begin position="301"/>
        <end position="328"/>
    </location>
</feature>
<dbReference type="InterPro" id="IPR032675">
    <property type="entry name" value="LRR_dom_sf"/>
</dbReference>
<dbReference type="AlphaFoldDB" id="A0AAD4QQC9"/>
<evidence type="ECO:0000313" key="4">
    <source>
        <dbReference type="Proteomes" id="UP001203297"/>
    </source>
</evidence>
<sequence>MERLPNELLVDIFTWCTHSAALSAITLAKVCRRWRVITDHSPGIFQFIALDDHSLPFYLTNHIANFYLARSSGLPFDVDINLMSRDSLLPLLSPFLNHLGRWRSCTIGGAKEEAVRFGEFWDAGNGEPKLEELDIGILDPAEMDEMADHIQVQATQEGDTTPPGTFKPYTISLTSNLLFMTVMLSKLPSPLTLCPLRFVTLFITENSLTLNIRPDDLLQFLTVCPELEFFSFTGSMSEPFITPEDILHPPPIVSLPRLRSLVLHSTLTTRILLSHLHTPALRELYLKHLNVDFQARPPTSAQCALEDGDSDDEFSDYSQSPHSDHATGMGLRSLLSRSAPPLRVLEMDYADMRTKDFAWLFFHAQSLTEFRIVASDMADRVVRMLAPDVNGAVLLPRLRSLGLINCQRLSGTAIVEAVRERARTTDGPATEGRTIDVFPLEDIAVVGCANFTINDGLELAEVLGERLRFH</sequence>
<dbReference type="InterPro" id="IPR001810">
    <property type="entry name" value="F-box_dom"/>
</dbReference>
<proteinExistence type="predicted"/>
<dbReference type="EMBL" id="WTXG01000007">
    <property type="protein sequence ID" value="KAI0304536.1"/>
    <property type="molecule type" value="Genomic_DNA"/>
</dbReference>
<evidence type="ECO:0000313" key="3">
    <source>
        <dbReference type="EMBL" id="KAI0304536.1"/>
    </source>
</evidence>
<dbReference type="Gene3D" id="1.20.1280.50">
    <property type="match status" value="1"/>
</dbReference>
<name>A0AAD4QQC9_9AGAM</name>
<evidence type="ECO:0000256" key="1">
    <source>
        <dbReference type="SAM" id="MobiDB-lite"/>
    </source>
</evidence>
<feature type="domain" description="F-box" evidence="2">
    <location>
        <begin position="1"/>
        <end position="48"/>
    </location>
</feature>
<comment type="caution">
    <text evidence="3">The sequence shown here is derived from an EMBL/GenBank/DDBJ whole genome shotgun (WGS) entry which is preliminary data.</text>
</comment>
<gene>
    <name evidence="3" type="ORF">B0F90DRAFT_1625508</name>
</gene>
<dbReference type="InterPro" id="IPR036047">
    <property type="entry name" value="F-box-like_dom_sf"/>
</dbReference>
<dbReference type="Gene3D" id="3.80.10.10">
    <property type="entry name" value="Ribonuclease Inhibitor"/>
    <property type="match status" value="1"/>
</dbReference>
<protein>
    <recommendedName>
        <fullName evidence="2">F-box domain-containing protein</fullName>
    </recommendedName>
</protein>
<dbReference type="Pfam" id="PF12937">
    <property type="entry name" value="F-box-like"/>
    <property type="match status" value="1"/>
</dbReference>
<dbReference type="SUPFAM" id="SSF52047">
    <property type="entry name" value="RNI-like"/>
    <property type="match status" value="1"/>
</dbReference>
<keyword evidence="4" id="KW-1185">Reference proteome</keyword>